<evidence type="ECO:0000313" key="3">
    <source>
        <dbReference type="Proteomes" id="UP001353858"/>
    </source>
</evidence>
<accession>A0AAN7Q897</accession>
<keyword evidence="3" id="KW-1185">Reference proteome</keyword>
<organism evidence="2 3">
    <name type="scientific">Aquatica leii</name>
    <dbReference type="NCBI Taxonomy" id="1421715"/>
    <lineage>
        <taxon>Eukaryota</taxon>
        <taxon>Metazoa</taxon>
        <taxon>Ecdysozoa</taxon>
        <taxon>Arthropoda</taxon>
        <taxon>Hexapoda</taxon>
        <taxon>Insecta</taxon>
        <taxon>Pterygota</taxon>
        <taxon>Neoptera</taxon>
        <taxon>Endopterygota</taxon>
        <taxon>Coleoptera</taxon>
        <taxon>Polyphaga</taxon>
        <taxon>Elateriformia</taxon>
        <taxon>Elateroidea</taxon>
        <taxon>Lampyridae</taxon>
        <taxon>Luciolinae</taxon>
        <taxon>Aquatica</taxon>
    </lineage>
</organism>
<keyword evidence="1" id="KW-0472">Membrane</keyword>
<dbReference type="EMBL" id="JARPUR010000001">
    <property type="protein sequence ID" value="KAK4885727.1"/>
    <property type="molecule type" value="Genomic_DNA"/>
</dbReference>
<gene>
    <name evidence="2" type="ORF">RN001_001998</name>
</gene>
<dbReference type="AlphaFoldDB" id="A0AAN7Q897"/>
<keyword evidence="1" id="KW-0812">Transmembrane</keyword>
<sequence>MSNEDSFIGRCFGGLKKLRLVINFIIFKLGVIVTALAFLSVLVFKSLGIGVLLLIISSVGLFSKLSLLKHGSHHSGSGQTVHLHIHNKGEHYSDVPHEFSHSPWHDRLGSIKPYNTLENEAISDLYKRIGISDNGISLYS</sequence>
<proteinExistence type="predicted"/>
<dbReference type="Proteomes" id="UP001353858">
    <property type="component" value="Unassembled WGS sequence"/>
</dbReference>
<evidence type="ECO:0000256" key="1">
    <source>
        <dbReference type="SAM" id="Phobius"/>
    </source>
</evidence>
<reference evidence="3" key="1">
    <citation type="submission" date="2023-01" db="EMBL/GenBank/DDBJ databases">
        <title>Key to firefly adult light organ development and bioluminescence: homeobox transcription factors regulate luciferase expression and transportation to peroxisome.</title>
        <authorList>
            <person name="Fu X."/>
        </authorList>
    </citation>
    <scope>NUCLEOTIDE SEQUENCE [LARGE SCALE GENOMIC DNA]</scope>
</reference>
<evidence type="ECO:0000313" key="2">
    <source>
        <dbReference type="EMBL" id="KAK4885727.1"/>
    </source>
</evidence>
<feature type="transmembrane region" description="Helical" evidence="1">
    <location>
        <begin position="47"/>
        <end position="67"/>
    </location>
</feature>
<keyword evidence="1" id="KW-1133">Transmembrane helix</keyword>
<comment type="caution">
    <text evidence="2">The sequence shown here is derived from an EMBL/GenBank/DDBJ whole genome shotgun (WGS) entry which is preliminary data.</text>
</comment>
<name>A0AAN7Q897_9COLE</name>
<protein>
    <submittedName>
        <fullName evidence="2">Uncharacterized protein</fullName>
    </submittedName>
</protein>
<feature type="transmembrane region" description="Helical" evidence="1">
    <location>
        <begin position="20"/>
        <end position="41"/>
    </location>
</feature>